<dbReference type="VEuPathDB" id="VectorBase:AMEC019477"/>
<name>A0A182UFI8_9DIPT</name>
<proteinExistence type="predicted"/>
<reference evidence="2" key="1">
    <citation type="submission" date="2014-01" db="EMBL/GenBank/DDBJ databases">
        <title>The Genome Sequence of Anopheles melas CM1001059_A (V2).</title>
        <authorList>
            <consortium name="The Broad Institute Genomics Platform"/>
            <person name="Neafsey D.E."/>
            <person name="Besansky N."/>
            <person name="Howell P."/>
            <person name="Walton C."/>
            <person name="Young S.K."/>
            <person name="Zeng Q."/>
            <person name="Gargeya S."/>
            <person name="Fitzgerald M."/>
            <person name="Haas B."/>
            <person name="Abouelleil A."/>
            <person name="Allen A.W."/>
            <person name="Alvarado L."/>
            <person name="Arachchi H.M."/>
            <person name="Berlin A.M."/>
            <person name="Chapman S.B."/>
            <person name="Gainer-Dewar J."/>
            <person name="Goldberg J."/>
            <person name="Griggs A."/>
            <person name="Gujja S."/>
            <person name="Hansen M."/>
            <person name="Howarth C."/>
            <person name="Imamovic A."/>
            <person name="Ireland A."/>
            <person name="Larimer J."/>
            <person name="McCowan C."/>
            <person name="Murphy C."/>
            <person name="Pearson M."/>
            <person name="Poon T.W."/>
            <person name="Priest M."/>
            <person name="Roberts A."/>
            <person name="Saif S."/>
            <person name="Shea T."/>
            <person name="Sisk P."/>
            <person name="Sykes S."/>
            <person name="Wortman J."/>
            <person name="Nusbaum C."/>
            <person name="Birren B."/>
        </authorList>
    </citation>
    <scope>NUCLEOTIDE SEQUENCE [LARGE SCALE GENOMIC DNA]</scope>
    <source>
        <strain evidence="2">CM1001059</strain>
    </source>
</reference>
<protein>
    <submittedName>
        <fullName evidence="1">Uncharacterized protein</fullName>
    </submittedName>
</protein>
<evidence type="ECO:0000313" key="2">
    <source>
        <dbReference type="Proteomes" id="UP000075902"/>
    </source>
</evidence>
<sequence>MLCRPLVIVRISGGVVVRRWRDGFVASGMSIRGRADGITLYTLILRFHIGVLEIDFVHSFLCVYLKIALVQLILRSRQDLAGAGGRFRVLVVRRVRVVQHGRWDGRCLRLCLHMDRMWLVLLLLMLHRAKEVGVRFEEIHRRLLLYVLLQLGLGGERNCIAGLRHCVDVLDHGRGAGLRLEWIVRDRTLVAGANFPLLGMLSGSDVGTSDLLGSDGSGSGAKYVFLPEYKSPIVTSFECSSVT</sequence>
<dbReference type="AlphaFoldDB" id="A0A182UFI8"/>
<reference evidence="1" key="2">
    <citation type="submission" date="2020-05" db="UniProtKB">
        <authorList>
            <consortium name="EnsemblMetazoa"/>
        </authorList>
    </citation>
    <scope>IDENTIFICATION</scope>
    <source>
        <strain evidence="1">CM1001059</strain>
    </source>
</reference>
<keyword evidence="2" id="KW-1185">Reference proteome</keyword>
<accession>A0A182UFI8</accession>
<dbReference type="EnsemblMetazoa" id="AMEC019477-RA">
    <property type="protein sequence ID" value="AMEC019477-PA"/>
    <property type="gene ID" value="AMEC019477"/>
</dbReference>
<evidence type="ECO:0000313" key="1">
    <source>
        <dbReference type="EnsemblMetazoa" id="AMEC019477-PA"/>
    </source>
</evidence>
<dbReference type="Proteomes" id="UP000075902">
    <property type="component" value="Unassembled WGS sequence"/>
</dbReference>
<organism evidence="1 2">
    <name type="scientific">Anopheles melas</name>
    <dbReference type="NCBI Taxonomy" id="34690"/>
    <lineage>
        <taxon>Eukaryota</taxon>
        <taxon>Metazoa</taxon>
        <taxon>Ecdysozoa</taxon>
        <taxon>Arthropoda</taxon>
        <taxon>Hexapoda</taxon>
        <taxon>Insecta</taxon>
        <taxon>Pterygota</taxon>
        <taxon>Neoptera</taxon>
        <taxon>Endopterygota</taxon>
        <taxon>Diptera</taxon>
        <taxon>Nematocera</taxon>
        <taxon>Culicoidea</taxon>
        <taxon>Culicidae</taxon>
        <taxon>Anophelinae</taxon>
        <taxon>Anopheles</taxon>
    </lineage>
</organism>